<dbReference type="InterPro" id="IPR036116">
    <property type="entry name" value="FN3_sf"/>
</dbReference>
<feature type="signal peptide" evidence="1">
    <location>
        <begin position="1"/>
        <end position="23"/>
    </location>
</feature>
<protein>
    <recommendedName>
        <fullName evidence="4">Fibronectin type-III domain-containing protein</fullName>
    </recommendedName>
</protein>
<accession>A0A2S0RFJ7</accession>
<dbReference type="SUPFAM" id="SSF49265">
    <property type="entry name" value="Fibronectin type III"/>
    <property type="match status" value="1"/>
</dbReference>
<gene>
    <name evidence="2" type="ORF">HYN48_10010</name>
</gene>
<dbReference type="InterPro" id="IPR046219">
    <property type="entry name" value="DUF6252"/>
</dbReference>
<dbReference type="PROSITE" id="PS51257">
    <property type="entry name" value="PROKAR_LIPOPROTEIN"/>
    <property type="match status" value="1"/>
</dbReference>
<evidence type="ECO:0008006" key="4">
    <source>
        <dbReference type="Google" id="ProtNLM"/>
    </source>
</evidence>
<proteinExistence type="predicted"/>
<name>A0A2S0RFJ7_9FLAO</name>
<dbReference type="InterPro" id="IPR013783">
    <property type="entry name" value="Ig-like_fold"/>
</dbReference>
<organism evidence="2 3">
    <name type="scientific">Flavobacterium magnum</name>
    <dbReference type="NCBI Taxonomy" id="2162713"/>
    <lineage>
        <taxon>Bacteria</taxon>
        <taxon>Pseudomonadati</taxon>
        <taxon>Bacteroidota</taxon>
        <taxon>Flavobacteriia</taxon>
        <taxon>Flavobacteriales</taxon>
        <taxon>Flavobacteriaceae</taxon>
        <taxon>Flavobacterium</taxon>
    </lineage>
</organism>
<sequence>MKNFKILFRVFAFLVLLSITACTGDVEPIDPYVLNPNVTECPEPTTFTSSDFVETKVTLTWVSEGDLWEVEYGPAGFAHGQGTSVTTAERTFAVDGLVATQEYDFYVRTSCGDVFSDWVGPIGVNDTVIIDPNPNPNPNPQTGTFKADFDGGTFVATTTTAFITGDGIAITGLKANGAGFAILLDGQTTGTYTDNAGIFYNQSANAEFGYSNANADFETNGEVVITEINTTNHTISGTFHFTGIWSEFDAVPAVPNKEFTNGTFTVPYTSTNPNPGSDTFFAKVDGTEFSESQIDVGFVSASGVPDYISIVGTKPSGDNLGLRVNDGLAPGTYTITGPLTDDVVGAHLLQDDVLYQATSGTVTITQMTATHVTGTFSVTMKNFEGTVTRQVTEGAFSVDY</sequence>
<dbReference type="AlphaFoldDB" id="A0A2S0RFJ7"/>
<dbReference type="Proteomes" id="UP000244193">
    <property type="component" value="Chromosome"/>
</dbReference>
<evidence type="ECO:0000313" key="2">
    <source>
        <dbReference type="EMBL" id="AWA30395.1"/>
    </source>
</evidence>
<keyword evidence="1" id="KW-0732">Signal</keyword>
<reference evidence="2 3" key="1">
    <citation type="submission" date="2018-04" db="EMBL/GenBank/DDBJ databases">
        <title>Genome sequencing of Flavobacterium sp. HYN0048.</title>
        <authorList>
            <person name="Yi H."/>
            <person name="Baek C."/>
        </authorList>
    </citation>
    <scope>NUCLEOTIDE SEQUENCE [LARGE SCALE GENOMIC DNA]</scope>
    <source>
        <strain evidence="2 3">HYN0048</strain>
    </source>
</reference>
<keyword evidence="3" id="KW-1185">Reference proteome</keyword>
<dbReference type="Gene3D" id="2.60.40.10">
    <property type="entry name" value="Immunoglobulins"/>
    <property type="match status" value="1"/>
</dbReference>
<dbReference type="Pfam" id="PF19765">
    <property type="entry name" value="DUF6252"/>
    <property type="match status" value="1"/>
</dbReference>
<feature type="chain" id="PRO_5015640028" description="Fibronectin type-III domain-containing protein" evidence="1">
    <location>
        <begin position="24"/>
        <end position="400"/>
    </location>
</feature>
<dbReference type="EMBL" id="CP028811">
    <property type="protein sequence ID" value="AWA30395.1"/>
    <property type="molecule type" value="Genomic_DNA"/>
</dbReference>
<dbReference type="KEGG" id="fmg:HYN48_10010"/>
<dbReference type="RefSeq" id="WP_108371269.1">
    <property type="nucleotide sequence ID" value="NZ_CP028811.1"/>
</dbReference>
<dbReference type="OrthoDB" id="1399177at2"/>
<evidence type="ECO:0000313" key="3">
    <source>
        <dbReference type="Proteomes" id="UP000244193"/>
    </source>
</evidence>
<evidence type="ECO:0000256" key="1">
    <source>
        <dbReference type="SAM" id="SignalP"/>
    </source>
</evidence>